<evidence type="ECO:0000256" key="6">
    <source>
        <dbReference type="PIRSR" id="PIRSR001434-2"/>
    </source>
</evidence>
<accession>A0A2P7RVG0</accession>
<proteinExistence type="inferred from homology"/>
<reference evidence="8 9" key="1">
    <citation type="submission" date="2018-03" db="EMBL/GenBank/DDBJ databases">
        <title>The draft genome of Mesorhizobium sp. 6GN-30.</title>
        <authorList>
            <person name="Liu L."/>
            <person name="Li L."/>
            <person name="Wang T."/>
            <person name="Zhang X."/>
            <person name="Liang L."/>
        </authorList>
    </citation>
    <scope>NUCLEOTIDE SEQUENCE [LARGE SCALE GENOMIC DNA]</scope>
    <source>
        <strain evidence="8 9">6GN30</strain>
    </source>
</reference>
<evidence type="ECO:0000313" key="8">
    <source>
        <dbReference type="EMBL" id="PSJ54196.1"/>
    </source>
</evidence>
<dbReference type="EMBL" id="PXYK01000031">
    <property type="protein sequence ID" value="PSJ54196.1"/>
    <property type="molecule type" value="Genomic_DNA"/>
</dbReference>
<dbReference type="InterPro" id="IPR000277">
    <property type="entry name" value="Cys/Met-Metab_PyrdxlP-dep_enz"/>
</dbReference>
<comment type="cofactor">
    <cofactor evidence="1 7">
        <name>pyridoxal 5'-phosphate</name>
        <dbReference type="ChEBI" id="CHEBI:597326"/>
    </cofactor>
</comment>
<evidence type="ECO:0000256" key="1">
    <source>
        <dbReference type="ARBA" id="ARBA00001933"/>
    </source>
</evidence>
<dbReference type="SUPFAM" id="SSF53383">
    <property type="entry name" value="PLP-dependent transferases"/>
    <property type="match status" value="1"/>
</dbReference>
<dbReference type="Proteomes" id="UP000241229">
    <property type="component" value="Unassembled WGS sequence"/>
</dbReference>
<evidence type="ECO:0000256" key="2">
    <source>
        <dbReference type="ARBA" id="ARBA00009077"/>
    </source>
</evidence>
<evidence type="ECO:0000256" key="7">
    <source>
        <dbReference type="RuleBase" id="RU362118"/>
    </source>
</evidence>
<dbReference type="OrthoDB" id="9790858at2"/>
<gene>
    <name evidence="8" type="ORF">C7I84_24700</name>
</gene>
<dbReference type="Gene3D" id="3.40.640.10">
    <property type="entry name" value="Type I PLP-dependent aspartate aminotransferase-like (Major domain)"/>
    <property type="match status" value="1"/>
</dbReference>
<evidence type="ECO:0000256" key="5">
    <source>
        <dbReference type="ARBA" id="ARBA00047517"/>
    </source>
</evidence>
<evidence type="ECO:0000313" key="9">
    <source>
        <dbReference type="Proteomes" id="UP000241229"/>
    </source>
</evidence>
<dbReference type="PANTHER" id="PTHR43500">
    <property type="entry name" value="CYSTATHIONINE BETA-LYASE-RELATED"/>
    <property type="match status" value="1"/>
</dbReference>
<dbReference type="Pfam" id="PF01053">
    <property type="entry name" value="Cys_Met_Meta_PP"/>
    <property type="match status" value="1"/>
</dbReference>
<dbReference type="GO" id="GO:0019346">
    <property type="term" value="P:transsulfuration"/>
    <property type="evidence" value="ECO:0007669"/>
    <property type="project" value="InterPro"/>
</dbReference>
<dbReference type="InterPro" id="IPR015422">
    <property type="entry name" value="PyrdxlP-dep_Trfase_small"/>
</dbReference>
<comment type="catalytic activity">
    <reaction evidence="5">
        <text>L,L-cystathionine + H2O = L-homocysteine + pyruvate + NH4(+)</text>
        <dbReference type="Rhea" id="RHEA:13965"/>
        <dbReference type="ChEBI" id="CHEBI:15361"/>
        <dbReference type="ChEBI" id="CHEBI:15377"/>
        <dbReference type="ChEBI" id="CHEBI:28938"/>
        <dbReference type="ChEBI" id="CHEBI:58161"/>
        <dbReference type="ChEBI" id="CHEBI:58199"/>
    </reaction>
</comment>
<sequence length="374" mass="40250">MQLNPPVHRASTVLFKDTDAFLARGSQLYDGFMYGLYGTPTTRELETRIAAIEGGHRAIVVPSGLAAITHVILALCKPGDHIIITDSAYGGSRAFATSALVRLGIDVEYIPSDAGSVQAYLKPQTRLVLLESPGYYTMEIQDIAAIAAEAHAAGALVLLDNSWGFGASSMFEHGVDICCTALSKYAAGAGDLCMGSITVATEDMYRTLKAFVAGLGAGVSSDDAYLVMRGLLTLDTRLRDHAARALGLSQWLSSHPAVKEVINPARPGDRWHARFQKYFRGGNGLFSVVLHDGSLDAIRRMLDGLEVFKIGASWGSPHSLLAAAYPHGERSVDRWPKDQYILRLHIGLEKVAALKCDLDRALSRAAGIAALRVR</sequence>
<evidence type="ECO:0000256" key="3">
    <source>
        <dbReference type="ARBA" id="ARBA00022898"/>
    </source>
</evidence>
<name>A0A2P7RVG0_9HYPH</name>
<organism evidence="8 9">
    <name type="scientific">Kumtagia ephedrae</name>
    <dbReference type="NCBI Taxonomy" id="2116701"/>
    <lineage>
        <taxon>Bacteria</taxon>
        <taxon>Pseudomonadati</taxon>
        <taxon>Pseudomonadota</taxon>
        <taxon>Alphaproteobacteria</taxon>
        <taxon>Hyphomicrobiales</taxon>
        <taxon>Phyllobacteriaceae</taxon>
        <taxon>Kumtagia</taxon>
    </lineage>
</organism>
<keyword evidence="3 6" id="KW-0663">Pyridoxal phosphate</keyword>
<dbReference type="PANTHER" id="PTHR43500:SF1">
    <property type="entry name" value="CYSTATHIONINE BETA-LYASE-RELATED"/>
    <property type="match status" value="1"/>
</dbReference>
<dbReference type="GO" id="GO:0047804">
    <property type="term" value="F:cysteine-S-conjugate beta-lyase activity"/>
    <property type="evidence" value="ECO:0007669"/>
    <property type="project" value="InterPro"/>
</dbReference>
<dbReference type="AlphaFoldDB" id="A0A2P7RVG0"/>
<dbReference type="PIRSF" id="PIRSF001434">
    <property type="entry name" value="CGS"/>
    <property type="match status" value="1"/>
</dbReference>
<keyword evidence="4" id="KW-0456">Lyase</keyword>
<dbReference type="GO" id="GO:0030170">
    <property type="term" value="F:pyridoxal phosphate binding"/>
    <property type="evidence" value="ECO:0007669"/>
    <property type="project" value="InterPro"/>
</dbReference>
<feature type="modified residue" description="N6-(pyridoxal phosphate)lysine" evidence="6">
    <location>
        <position position="184"/>
    </location>
</feature>
<dbReference type="InterPro" id="IPR015424">
    <property type="entry name" value="PyrdxlP-dep_Trfase"/>
</dbReference>
<dbReference type="GO" id="GO:0019450">
    <property type="term" value="P:L-cysteine catabolic process to pyruvate"/>
    <property type="evidence" value="ECO:0007669"/>
    <property type="project" value="TreeGrafter"/>
</dbReference>
<evidence type="ECO:0000256" key="4">
    <source>
        <dbReference type="ARBA" id="ARBA00023239"/>
    </source>
</evidence>
<dbReference type="InterPro" id="IPR015421">
    <property type="entry name" value="PyrdxlP-dep_Trfase_major"/>
</dbReference>
<dbReference type="Gene3D" id="3.90.1150.10">
    <property type="entry name" value="Aspartate Aminotransferase, domain 1"/>
    <property type="match status" value="1"/>
</dbReference>
<keyword evidence="9" id="KW-1185">Reference proteome</keyword>
<comment type="similarity">
    <text evidence="2 7">Belongs to the trans-sulfuration enzymes family.</text>
</comment>
<comment type="caution">
    <text evidence="8">The sequence shown here is derived from an EMBL/GenBank/DDBJ whole genome shotgun (WGS) entry which is preliminary data.</text>
</comment>
<dbReference type="InterPro" id="IPR006233">
    <property type="entry name" value="Cys_b_lyase_bac"/>
</dbReference>
<protein>
    <submittedName>
        <fullName evidence="8">Cys/Met metabolism pyridoxal-phosphate-dependent protein</fullName>
    </submittedName>
</protein>